<name>A0A5P1F053_ASPOF</name>
<dbReference type="Gramene" id="ONK71113">
    <property type="protein sequence ID" value="ONK71113"/>
    <property type="gene ID" value="A4U43_C04F4850"/>
</dbReference>
<gene>
    <name evidence="1" type="ORF">A4U43_C04F4850</name>
</gene>
<proteinExistence type="predicted"/>
<keyword evidence="2" id="KW-1185">Reference proteome</keyword>
<sequence length="94" mass="10091">MRDLEENISVDPFLSDAAKLLPVTAVLDWSTVDTQPCEAAQKENNTYACGPNSHCVDNKTALWEDIIANAMVATSANPMISFKAAKVGPQPIVS</sequence>
<dbReference type="EMBL" id="CM007384">
    <property type="protein sequence ID" value="ONK71113.1"/>
    <property type="molecule type" value="Genomic_DNA"/>
</dbReference>
<evidence type="ECO:0000313" key="1">
    <source>
        <dbReference type="EMBL" id="ONK71113.1"/>
    </source>
</evidence>
<organism evidence="1 2">
    <name type="scientific">Asparagus officinalis</name>
    <name type="common">Garden asparagus</name>
    <dbReference type="NCBI Taxonomy" id="4686"/>
    <lineage>
        <taxon>Eukaryota</taxon>
        <taxon>Viridiplantae</taxon>
        <taxon>Streptophyta</taxon>
        <taxon>Embryophyta</taxon>
        <taxon>Tracheophyta</taxon>
        <taxon>Spermatophyta</taxon>
        <taxon>Magnoliopsida</taxon>
        <taxon>Liliopsida</taxon>
        <taxon>Asparagales</taxon>
        <taxon>Asparagaceae</taxon>
        <taxon>Asparagoideae</taxon>
        <taxon>Asparagus</taxon>
    </lineage>
</organism>
<dbReference type="AlphaFoldDB" id="A0A5P1F053"/>
<accession>A0A5P1F053</accession>
<protein>
    <submittedName>
        <fullName evidence="1">Uncharacterized protein</fullName>
    </submittedName>
</protein>
<evidence type="ECO:0000313" key="2">
    <source>
        <dbReference type="Proteomes" id="UP000243459"/>
    </source>
</evidence>
<dbReference type="Proteomes" id="UP000243459">
    <property type="component" value="Chromosome 4"/>
</dbReference>
<reference evidence="2" key="1">
    <citation type="journal article" date="2017" name="Nat. Commun.">
        <title>The asparagus genome sheds light on the origin and evolution of a young Y chromosome.</title>
        <authorList>
            <person name="Harkess A."/>
            <person name="Zhou J."/>
            <person name="Xu C."/>
            <person name="Bowers J.E."/>
            <person name="Van der Hulst R."/>
            <person name="Ayyampalayam S."/>
            <person name="Mercati F."/>
            <person name="Riccardi P."/>
            <person name="McKain M.R."/>
            <person name="Kakrana A."/>
            <person name="Tang H."/>
            <person name="Ray J."/>
            <person name="Groenendijk J."/>
            <person name="Arikit S."/>
            <person name="Mathioni S.M."/>
            <person name="Nakano M."/>
            <person name="Shan H."/>
            <person name="Telgmann-Rauber A."/>
            <person name="Kanno A."/>
            <person name="Yue Z."/>
            <person name="Chen H."/>
            <person name="Li W."/>
            <person name="Chen Y."/>
            <person name="Xu X."/>
            <person name="Zhang Y."/>
            <person name="Luo S."/>
            <person name="Chen H."/>
            <person name="Gao J."/>
            <person name="Mao Z."/>
            <person name="Pires J.C."/>
            <person name="Luo M."/>
            <person name="Kudrna D."/>
            <person name="Wing R.A."/>
            <person name="Meyers B.C."/>
            <person name="Yi K."/>
            <person name="Kong H."/>
            <person name="Lavrijsen P."/>
            <person name="Sunseri F."/>
            <person name="Falavigna A."/>
            <person name="Ye Y."/>
            <person name="Leebens-Mack J.H."/>
            <person name="Chen G."/>
        </authorList>
    </citation>
    <scope>NUCLEOTIDE SEQUENCE [LARGE SCALE GENOMIC DNA]</scope>
    <source>
        <strain evidence="2">cv. DH0086</strain>
    </source>
</reference>